<evidence type="ECO:0000256" key="2">
    <source>
        <dbReference type="SAM" id="MobiDB-lite"/>
    </source>
</evidence>
<dbReference type="GO" id="GO:0005506">
    <property type="term" value="F:iron ion binding"/>
    <property type="evidence" value="ECO:0007669"/>
    <property type="project" value="InterPro"/>
</dbReference>
<dbReference type="GO" id="GO:0004497">
    <property type="term" value="F:monooxygenase activity"/>
    <property type="evidence" value="ECO:0007669"/>
    <property type="project" value="InterPro"/>
</dbReference>
<dbReference type="PRINTS" id="PR00359">
    <property type="entry name" value="BP450"/>
</dbReference>
<comment type="caution">
    <text evidence="3">The sequence shown here is derived from an EMBL/GenBank/DDBJ whole genome shotgun (WGS) entry which is preliminary data.</text>
</comment>
<dbReference type="InterPro" id="IPR002397">
    <property type="entry name" value="Cyt_P450_B"/>
</dbReference>
<dbReference type="Gene3D" id="1.10.630.10">
    <property type="entry name" value="Cytochrome P450"/>
    <property type="match status" value="1"/>
</dbReference>
<evidence type="ECO:0000256" key="1">
    <source>
        <dbReference type="ARBA" id="ARBA00010617"/>
    </source>
</evidence>
<sequence>MLLPPPGCPAHQGGGEEVRRLYGPAASADPMGLYERLRTDHGPVAPVLLEGDVPAWLVLGYHEVLDVTRNPRRFSRDGRNWGEWLAGRVSASSPIAPVLLWGPDCTHEDGEVHERLRAALNESLDRFDRRGLRRHVQRQAHALIDRFAADGRAEVLAQYAQQLPMLALTTVLGLPEEERLRLVEASRQLLIGTEKAVTSDRYIQSTLRELVARKHADPGHDLASWLVAHPAELSDEEVVHHLRLVLIAGNETTTNLIVNTLRVVLTHPRFRGSLHGGRMTLPAAVEQVLWDEPPISVCPGGFATHDLELGGQHIAKGDVLLLGLAAANVDPAVRPSPGAPMYGNRSHLAFTSGPHECPGQDIGRAITVTGIEVLLARLPDIRLTVEADELTWSASTWSRHLDALPVEFTPRPPAPPAPAASRAAPGPASGAASGAGAEPAPGAAAGPAPRAASGTAAARRGGGAREAEAGRPAPRHTAGPRWRRALDRLLRRGRGAAQAERERSA</sequence>
<dbReference type="OrthoDB" id="4133219at2"/>
<feature type="region of interest" description="Disordered" evidence="2">
    <location>
        <begin position="408"/>
        <end position="505"/>
    </location>
</feature>
<protein>
    <submittedName>
        <fullName evidence="3">Cytochrome P450</fullName>
    </submittedName>
</protein>
<organism evidence="3 4">
    <name type="scientific">Streptomyces hoynatensis</name>
    <dbReference type="NCBI Taxonomy" id="1141874"/>
    <lineage>
        <taxon>Bacteria</taxon>
        <taxon>Bacillati</taxon>
        <taxon>Actinomycetota</taxon>
        <taxon>Actinomycetes</taxon>
        <taxon>Kitasatosporales</taxon>
        <taxon>Streptomycetaceae</taxon>
        <taxon>Streptomyces</taxon>
    </lineage>
</organism>
<dbReference type="EMBL" id="RBAL01000002">
    <property type="protein sequence ID" value="RKN45937.1"/>
    <property type="molecule type" value="Genomic_DNA"/>
</dbReference>
<accession>A0A3A9ZF98</accession>
<comment type="similarity">
    <text evidence="1">Belongs to the cytochrome P450 family.</text>
</comment>
<dbReference type="PANTHER" id="PTHR46696:SF1">
    <property type="entry name" value="CYTOCHROME P450 YJIB-RELATED"/>
    <property type="match status" value="1"/>
</dbReference>
<dbReference type="SUPFAM" id="SSF48264">
    <property type="entry name" value="Cytochrome P450"/>
    <property type="match status" value="1"/>
</dbReference>
<dbReference type="PANTHER" id="PTHR46696">
    <property type="entry name" value="P450, PUTATIVE (EUROFUNG)-RELATED"/>
    <property type="match status" value="1"/>
</dbReference>
<evidence type="ECO:0000313" key="3">
    <source>
        <dbReference type="EMBL" id="RKN45937.1"/>
    </source>
</evidence>
<dbReference type="InterPro" id="IPR036396">
    <property type="entry name" value="Cyt_P450_sf"/>
</dbReference>
<keyword evidence="4" id="KW-1185">Reference proteome</keyword>
<reference evidence="3 4" key="1">
    <citation type="journal article" date="2014" name="Int. J. Syst. Evol. Microbiol.">
        <title>Streptomyces hoynatensis sp. nov., isolated from deep marine sediment.</title>
        <authorList>
            <person name="Veyisoglu A."/>
            <person name="Sahin N."/>
        </authorList>
    </citation>
    <scope>NUCLEOTIDE SEQUENCE [LARGE SCALE GENOMIC DNA]</scope>
    <source>
        <strain evidence="3 4">KCTC 29097</strain>
    </source>
</reference>
<evidence type="ECO:0000313" key="4">
    <source>
        <dbReference type="Proteomes" id="UP000272474"/>
    </source>
</evidence>
<dbReference type="AlphaFoldDB" id="A0A3A9ZF98"/>
<feature type="compositionally biased region" description="Low complexity" evidence="2">
    <location>
        <begin position="419"/>
        <end position="459"/>
    </location>
</feature>
<dbReference type="CDD" id="cd20623">
    <property type="entry name" value="CYP_unk"/>
    <property type="match status" value="1"/>
</dbReference>
<proteinExistence type="inferred from homology"/>
<dbReference type="GO" id="GO:0016705">
    <property type="term" value="F:oxidoreductase activity, acting on paired donors, with incorporation or reduction of molecular oxygen"/>
    <property type="evidence" value="ECO:0007669"/>
    <property type="project" value="InterPro"/>
</dbReference>
<dbReference type="Proteomes" id="UP000272474">
    <property type="component" value="Unassembled WGS sequence"/>
</dbReference>
<name>A0A3A9ZF98_9ACTN</name>
<dbReference type="GO" id="GO:0020037">
    <property type="term" value="F:heme binding"/>
    <property type="evidence" value="ECO:0007669"/>
    <property type="project" value="InterPro"/>
</dbReference>
<gene>
    <name evidence="3" type="ORF">D7294_05785</name>
</gene>